<dbReference type="OrthoDB" id="1841925at2759"/>
<gene>
    <name evidence="1" type="ORF">J5N97_017257</name>
</gene>
<accession>A0A9D5CLN1</accession>
<dbReference type="Proteomes" id="UP001085076">
    <property type="component" value="Miscellaneous, Linkage group lg04"/>
</dbReference>
<organism evidence="1 2">
    <name type="scientific">Dioscorea zingiberensis</name>
    <dbReference type="NCBI Taxonomy" id="325984"/>
    <lineage>
        <taxon>Eukaryota</taxon>
        <taxon>Viridiplantae</taxon>
        <taxon>Streptophyta</taxon>
        <taxon>Embryophyta</taxon>
        <taxon>Tracheophyta</taxon>
        <taxon>Spermatophyta</taxon>
        <taxon>Magnoliopsida</taxon>
        <taxon>Liliopsida</taxon>
        <taxon>Dioscoreales</taxon>
        <taxon>Dioscoreaceae</taxon>
        <taxon>Dioscorea</taxon>
    </lineage>
</organism>
<evidence type="ECO:0000313" key="2">
    <source>
        <dbReference type="Proteomes" id="UP001085076"/>
    </source>
</evidence>
<dbReference type="EMBL" id="JAGGNH010000004">
    <property type="protein sequence ID" value="KAJ0975292.1"/>
    <property type="molecule type" value="Genomic_DNA"/>
</dbReference>
<protein>
    <submittedName>
        <fullName evidence="1">Uncharacterized protein</fullName>
    </submittedName>
</protein>
<keyword evidence="2" id="KW-1185">Reference proteome</keyword>
<reference evidence="1" key="1">
    <citation type="submission" date="2021-03" db="EMBL/GenBank/DDBJ databases">
        <authorList>
            <person name="Li Z."/>
            <person name="Yang C."/>
        </authorList>
    </citation>
    <scope>NUCLEOTIDE SEQUENCE</scope>
    <source>
        <strain evidence="1">Dzin_1.0</strain>
        <tissue evidence="1">Leaf</tissue>
    </source>
</reference>
<reference evidence="1" key="2">
    <citation type="journal article" date="2022" name="Hortic Res">
        <title>The genome of Dioscorea zingiberensis sheds light on the biosynthesis, origin and evolution of the medicinally important diosgenin saponins.</title>
        <authorList>
            <person name="Li Y."/>
            <person name="Tan C."/>
            <person name="Li Z."/>
            <person name="Guo J."/>
            <person name="Li S."/>
            <person name="Chen X."/>
            <person name="Wang C."/>
            <person name="Dai X."/>
            <person name="Yang H."/>
            <person name="Song W."/>
            <person name="Hou L."/>
            <person name="Xu J."/>
            <person name="Tong Z."/>
            <person name="Xu A."/>
            <person name="Yuan X."/>
            <person name="Wang W."/>
            <person name="Yang Q."/>
            <person name="Chen L."/>
            <person name="Sun Z."/>
            <person name="Wang K."/>
            <person name="Pan B."/>
            <person name="Chen J."/>
            <person name="Bao Y."/>
            <person name="Liu F."/>
            <person name="Qi X."/>
            <person name="Gang D.R."/>
            <person name="Wen J."/>
            <person name="Li J."/>
        </authorList>
    </citation>
    <scope>NUCLEOTIDE SEQUENCE</scope>
    <source>
        <strain evidence="1">Dzin_1.0</strain>
    </source>
</reference>
<evidence type="ECO:0000313" key="1">
    <source>
        <dbReference type="EMBL" id="KAJ0975292.1"/>
    </source>
</evidence>
<sequence length="203" mass="22556">MDKDSWAICRIFKKANTMAQRALSHSWVSQSRECSSTASDIYSVALQRPQSCSTYTRFENGFQHQTSPLDVTSFTAINLLAPVSGTAAAELIPPNLLFSPAELSVPSMVMSLPSASIEFEQSNLQQHPQGFVFDLPVEMNGNHVNGEEDLCMMRKSSNMQWFPFSLAPTLSEDEWKGQLPWESSTSCPSELSTCYSTTTKCYT</sequence>
<comment type="caution">
    <text evidence="1">The sequence shown here is derived from an EMBL/GenBank/DDBJ whole genome shotgun (WGS) entry which is preliminary data.</text>
</comment>
<name>A0A9D5CLN1_9LILI</name>
<dbReference type="AlphaFoldDB" id="A0A9D5CLN1"/>
<proteinExistence type="predicted"/>